<dbReference type="Pfam" id="PF00999">
    <property type="entry name" value="Na_H_Exchanger"/>
    <property type="match status" value="1"/>
</dbReference>
<feature type="transmembrane region" description="Helical" evidence="8">
    <location>
        <begin position="169"/>
        <end position="193"/>
    </location>
</feature>
<dbReference type="AlphaFoldDB" id="A0A075GRB0"/>
<keyword evidence="2" id="KW-0813">Transport</keyword>
<feature type="transmembrane region" description="Helical" evidence="8">
    <location>
        <begin position="37"/>
        <end position="58"/>
    </location>
</feature>
<feature type="transmembrane region" description="Helical" evidence="8">
    <location>
        <begin position="199"/>
        <end position="217"/>
    </location>
</feature>
<evidence type="ECO:0000256" key="4">
    <source>
        <dbReference type="ARBA" id="ARBA00022692"/>
    </source>
</evidence>
<dbReference type="GO" id="GO:0015297">
    <property type="term" value="F:antiporter activity"/>
    <property type="evidence" value="ECO:0007669"/>
    <property type="project" value="UniProtKB-KW"/>
</dbReference>
<feature type="transmembrane region" description="Helical" evidence="8">
    <location>
        <begin position="139"/>
        <end position="157"/>
    </location>
</feature>
<dbReference type="Gene3D" id="1.20.1530.20">
    <property type="match status" value="1"/>
</dbReference>
<name>A0A075GRB0_9EURY</name>
<feature type="transmembrane region" description="Helical" evidence="8">
    <location>
        <begin position="70"/>
        <end position="88"/>
    </location>
</feature>
<keyword evidence="4 8" id="KW-0812">Transmembrane</keyword>
<evidence type="ECO:0000256" key="3">
    <source>
        <dbReference type="ARBA" id="ARBA00022449"/>
    </source>
</evidence>
<dbReference type="GO" id="GO:0016020">
    <property type="term" value="C:membrane"/>
    <property type="evidence" value="ECO:0007669"/>
    <property type="project" value="UniProtKB-SubCell"/>
</dbReference>
<evidence type="ECO:0000256" key="1">
    <source>
        <dbReference type="ARBA" id="ARBA00004141"/>
    </source>
</evidence>
<reference evidence="10" key="1">
    <citation type="journal article" date="2014" name="Genome Biol. Evol.">
        <title>Pangenome evidence for extensive interdomain horizontal transfer affecting lineage core and shell genes in uncultured planktonic thaumarchaeota and euryarchaeota.</title>
        <authorList>
            <person name="Deschamps P."/>
            <person name="Zivanovic Y."/>
            <person name="Moreira D."/>
            <person name="Rodriguez-Valera F."/>
            <person name="Lopez-Garcia P."/>
        </authorList>
    </citation>
    <scope>NUCLEOTIDE SEQUENCE</scope>
</reference>
<comment type="subcellular location">
    <subcellularLocation>
        <location evidence="1">Membrane</location>
        <topology evidence="1">Multi-pass membrane protein</topology>
    </subcellularLocation>
</comment>
<keyword evidence="7 8" id="KW-0472">Membrane</keyword>
<keyword evidence="6" id="KW-0406">Ion transport</keyword>
<evidence type="ECO:0000256" key="5">
    <source>
        <dbReference type="ARBA" id="ARBA00022989"/>
    </source>
</evidence>
<feature type="transmembrane region" description="Helical" evidence="8">
    <location>
        <begin position="322"/>
        <end position="347"/>
    </location>
</feature>
<evidence type="ECO:0000259" key="9">
    <source>
        <dbReference type="Pfam" id="PF00999"/>
    </source>
</evidence>
<keyword evidence="3" id="KW-0050">Antiport</keyword>
<protein>
    <submittedName>
        <fullName evidence="10">Sodium/hydrogen exchanger (TC.KEF)</fullName>
    </submittedName>
</protein>
<accession>A0A075GRB0</accession>
<proteinExistence type="predicted"/>
<keyword evidence="5 8" id="KW-1133">Transmembrane helix</keyword>
<sequence length="414" mass="44955">MVTLPTLQGTPFESLMLVLLASFLVPILLSRWQRVKVPLVVGEILAGIILGPSLLGIIDGQGEVFDFLREFGLAYLMFIAGMEIDFNMIGKISKAAEKAHAKVTSHPVFLAATSFLLTILLSVAISRELVSRGLVENEWMVALILSTTSLGVVLPVLKERGLSETRFGQTVLISALFADFVTMLLISLLATYLVSGLNVEMLLVFLLFLAFSMLYRTGRLIKHSSRLGHLIEELSHATAQIKLRASLALLVGFIVLAQILNAEMILGAFIAGVVVSMLTTSPERKVEKDLEAFGFSFFIPIFFILVGVGFDIKELTSSNEAILLVPVLLIAAVVVKFVPALIFRISFTWRETFAAGSLLSARLSLIIAASLIALDLEIITAAVNSAIILVAIITVTFAPLLFTHVMPPNGTEEE</sequence>
<dbReference type="PANTHER" id="PTHR43562">
    <property type="entry name" value="NAPA-TYPE SODIUM/HYDROGEN ANTIPORTER"/>
    <property type="match status" value="1"/>
</dbReference>
<feature type="transmembrane region" description="Helical" evidence="8">
    <location>
        <begin position="12"/>
        <end position="30"/>
    </location>
</feature>
<feature type="domain" description="Cation/H+ exchanger transmembrane" evidence="9">
    <location>
        <begin position="20"/>
        <end position="403"/>
    </location>
</feature>
<feature type="transmembrane region" description="Helical" evidence="8">
    <location>
        <begin position="108"/>
        <end position="127"/>
    </location>
</feature>
<evidence type="ECO:0000256" key="2">
    <source>
        <dbReference type="ARBA" id="ARBA00022448"/>
    </source>
</evidence>
<dbReference type="EMBL" id="KF900771">
    <property type="protein sequence ID" value="AIF06476.1"/>
    <property type="molecule type" value="Genomic_DNA"/>
</dbReference>
<dbReference type="GO" id="GO:1902600">
    <property type="term" value="P:proton transmembrane transport"/>
    <property type="evidence" value="ECO:0007669"/>
    <property type="project" value="InterPro"/>
</dbReference>
<evidence type="ECO:0000256" key="8">
    <source>
        <dbReference type="SAM" id="Phobius"/>
    </source>
</evidence>
<evidence type="ECO:0000256" key="6">
    <source>
        <dbReference type="ARBA" id="ARBA00023065"/>
    </source>
</evidence>
<dbReference type="InterPro" id="IPR038770">
    <property type="entry name" value="Na+/solute_symporter_sf"/>
</dbReference>
<gene>
    <name evidence="10" type="primary">TC.KEF</name>
</gene>
<dbReference type="InterPro" id="IPR006153">
    <property type="entry name" value="Cation/H_exchanger_TM"/>
</dbReference>
<feature type="transmembrane region" description="Helical" evidence="8">
    <location>
        <begin position="247"/>
        <end position="272"/>
    </location>
</feature>
<feature type="transmembrane region" description="Helical" evidence="8">
    <location>
        <begin position="381"/>
        <end position="402"/>
    </location>
</feature>
<evidence type="ECO:0000256" key="7">
    <source>
        <dbReference type="ARBA" id="ARBA00023136"/>
    </source>
</evidence>
<evidence type="ECO:0000313" key="10">
    <source>
        <dbReference type="EMBL" id="AIF06476.1"/>
    </source>
</evidence>
<organism evidence="10">
    <name type="scientific">uncultured marine group II/III euryarchaeote KM3_192_D09</name>
    <dbReference type="NCBI Taxonomy" id="1457965"/>
    <lineage>
        <taxon>Archaea</taxon>
        <taxon>Methanobacteriati</taxon>
        <taxon>Methanobacteriota</taxon>
        <taxon>environmental samples</taxon>
    </lineage>
</organism>
<feature type="transmembrane region" description="Helical" evidence="8">
    <location>
        <begin position="353"/>
        <end position="374"/>
    </location>
</feature>
<dbReference type="PANTHER" id="PTHR43562:SF1">
    <property type="entry name" value="NA(+)_H(+) ANTIPORTER YJBQ-RELATED"/>
    <property type="match status" value="1"/>
</dbReference>
<feature type="transmembrane region" description="Helical" evidence="8">
    <location>
        <begin position="292"/>
        <end position="310"/>
    </location>
</feature>